<accession>A0A5N4BX68</accession>
<reference evidence="2 3" key="1">
    <citation type="journal article" date="2019" name="Mol. Ecol. Resour.">
        <title>Improving Illumina assemblies with Hi-C and long reads: an example with the North African dromedary.</title>
        <authorList>
            <person name="Elbers J.P."/>
            <person name="Rogers M.F."/>
            <person name="Perelman P.L."/>
            <person name="Proskuryakova A.A."/>
            <person name="Serdyukova N.A."/>
            <person name="Johnson W.E."/>
            <person name="Horin P."/>
            <person name="Corander J."/>
            <person name="Murphy D."/>
            <person name="Burger P.A."/>
        </authorList>
    </citation>
    <scope>NUCLEOTIDE SEQUENCE [LARGE SCALE GENOMIC DNA]</scope>
    <source>
        <strain evidence="2">Drom800</strain>
        <tissue evidence="2">Blood</tissue>
    </source>
</reference>
<evidence type="ECO:0000313" key="2">
    <source>
        <dbReference type="EMBL" id="KAB1251213.1"/>
    </source>
</evidence>
<dbReference type="EMBL" id="JWIN03000610">
    <property type="protein sequence ID" value="KAB1251213.1"/>
    <property type="molecule type" value="Genomic_DNA"/>
</dbReference>
<gene>
    <name evidence="2" type="ORF">Cadr_000031399</name>
</gene>
<keyword evidence="3" id="KW-1185">Reference proteome</keyword>
<comment type="caution">
    <text evidence="2">The sequence shown here is derived from an EMBL/GenBank/DDBJ whole genome shotgun (WGS) entry which is preliminary data.</text>
</comment>
<name>A0A5N4BX68_CAMDR</name>
<proteinExistence type="predicted"/>
<evidence type="ECO:0000256" key="1">
    <source>
        <dbReference type="SAM" id="MobiDB-lite"/>
    </source>
</evidence>
<protein>
    <submittedName>
        <fullName evidence="2">Uncharacterized protein</fullName>
    </submittedName>
</protein>
<dbReference type="AlphaFoldDB" id="A0A5N4BX68"/>
<evidence type="ECO:0000313" key="3">
    <source>
        <dbReference type="Proteomes" id="UP000299084"/>
    </source>
</evidence>
<feature type="region of interest" description="Disordered" evidence="1">
    <location>
        <begin position="46"/>
        <end position="65"/>
    </location>
</feature>
<sequence>TELGFGQECVLGLSLRAASEHHGLRKCLFLPLKAFGMLGRKGPSAHTRASLGDAGMWEHDGPGKGERMWAGRQVCIRP</sequence>
<organism evidence="2 3">
    <name type="scientific">Camelus dromedarius</name>
    <name type="common">Dromedary</name>
    <name type="synonym">Arabian camel</name>
    <dbReference type="NCBI Taxonomy" id="9838"/>
    <lineage>
        <taxon>Eukaryota</taxon>
        <taxon>Metazoa</taxon>
        <taxon>Chordata</taxon>
        <taxon>Craniata</taxon>
        <taxon>Vertebrata</taxon>
        <taxon>Euteleostomi</taxon>
        <taxon>Mammalia</taxon>
        <taxon>Eutheria</taxon>
        <taxon>Laurasiatheria</taxon>
        <taxon>Artiodactyla</taxon>
        <taxon>Tylopoda</taxon>
        <taxon>Camelidae</taxon>
        <taxon>Camelus</taxon>
    </lineage>
</organism>
<feature type="compositionally biased region" description="Basic and acidic residues" evidence="1">
    <location>
        <begin position="56"/>
        <end position="65"/>
    </location>
</feature>
<feature type="non-terminal residue" evidence="2">
    <location>
        <position position="1"/>
    </location>
</feature>
<dbReference type="Proteomes" id="UP000299084">
    <property type="component" value="Unassembled WGS sequence"/>
</dbReference>
<feature type="non-terminal residue" evidence="2">
    <location>
        <position position="78"/>
    </location>
</feature>